<evidence type="ECO:0000313" key="2">
    <source>
        <dbReference type="EMBL" id="TWO68071.1"/>
    </source>
</evidence>
<dbReference type="Pfam" id="PF09994">
    <property type="entry name" value="T6SS_Tle1-like_cat"/>
    <property type="match status" value="1"/>
</dbReference>
<dbReference type="Proteomes" id="UP000318199">
    <property type="component" value="Unassembled WGS sequence"/>
</dbReference>
<dbReference type="SUPFAM" id="SSF53474">
    <property type="entry name" value="alpha/beta-Hydrolases"/>
    <property type="match status" value="1"/>
</dbReference>
<feature type="domain" description="T6SS Phospholipase effector Tle1-like catalytic" evidence="1">
    <location>
        <begin position="3"/>
        <end position="373"/>
    </location>
</feature>
<evidence type="ECO:0000259" key="1">
    <source>
        <dbReference type="Pfam" id="PF09994"/>
    </source>
</evidence>
<protein>
    <submittedName>
        <fullName evidence="2">DUF2235 domain-containing protein</fullName>
    </submittedName>
</protein>
<accession>A0A562ZI40</accession>
<reference evidence="2 3" key="1">
    <citation type="submission" date="2019-07" db="EMBL/GenBank/DDBJ databases">
        <title>Caenimonas sedimenti sp. nov., isolated from activated sludge.</title>
        <authorList>
            <person name="Xu J."/>
        </authorList>
    </citation>
    <scope>NUCLEOTIDE SEQUENCE [LARGE SCALE GENOMIC DNA]</scope>
    <source>
        <strain evidence="2 3">HX-9-20</strain>
    </source>
</reference>
<proteinExistence type="predicted"/>
<organism evidence="2 3">
    <name type="scientific">Caenimonas sedimenti</name>
    <dbReference type="NCBI Taxonomy" id="2596921"/>
    <lineage>
        <taxon>Bacteria</taxon>
        <taxon>Pseudomonadati</taxon>
        <taxon>Pseudomonadota</taxon>
        <taxon>Betaproteobacteria</taxon>
        <taxon>Burkholderiales</taxon>
        <taxon>Comamonadaceae</taxon>
        <taxon>Caenimonas</taxon>
    </lineage>
</organism>
<dbReference type="PANTHER" id="PTHR33840">
    <property type="match status" value="1"/>
</dbReference>
<dbReference type="AlphaFoldDB" id="A0A562ZI40"/>
<sequence>MPKNIVIFSDGTGQAGGLKPDQNLSNIYKLYRACRSDHESDIDPAQQVAFYDAGLGTEADGGPIPFKPLQTIRKLYAGATGTGLMRNVADCYGAIVKHYEPGDRIYLFGFSRGAYTARCVGGVLGLCGVPSRGLDGGPVPRYGEALRKIADEAVQKIYEHGAGRGKDEHTLQRKEKARRFRDKYASNDSDGNANVVPYFIGVFDTVASLGAPLPRRLLMLAGLASVTAVGAYIAASIGTALFGLPTKVTTWTLLGLGALMMGVDHIRSHFKWISDYPRHGKFDWHFSKWRFKFYDENLNPRVQFARHALAIDETRKDFDRVRWASFKDRPERPGEPEWLRQVWFAGNHSDIGGSYAQDESRLSDIALDWMVQQTQEPSNKLLIDFSRLKLFPDPLGMQHCEVNSMRDSVLTWLPRERRPVWSQKLREINPEAPLHPSVLERFNAVDGAPFYGLQTRYRPANLTFHHKVAGFYEVAPGVAVAALNIVSPESVA</sequence>
<gene>
    <name evidence="2" type="ORF">FN976_24350</name>
</gene>
<dbReference type="EMBL" id="VOBQ01000021">
    <property type="protein sequence ID" value="TWO68071.1"/>
    <property type="molecule type" value="Genomic_DNA"/>
</dbReference>
<dbReference type="RefSeq" id="WP_145895802.1">
    <property type="nucleotide sequence ID" value="NZ_VOBQ01000021.1"/>
</dbReference>
<dbReference type="InterPro" id="IPR029058">
    <property type="entry name" value="AB_hydrolase_fold"/>
</dbReference>
<dbReference type="OrthoDB" id="4378831at2"/>
<evidence type="ECO:0000313" key="3">
    <source>
        <dbReference type="Proteomes" id="UP000318199"/>
    </source>
</evidence>
<dbReference type="PANTHER" id="PTHR33840:SF1">
    <property type="entry name" value="TLE1 PHOSPHOLIPASE DOMAIN-CONTAINING PROTEIN"/>
    <property type="match status" value="1"/>
</dbReference>
<dbReference type="InterPro" id="IPR018712">
    <property type="entry name" value="Tle1-like_cat"/>
</dbReference>
<comment type="caution">
    <text evidence="2">The sequence shown here is derived from an EMBL/GenBank/DDBJ whole genome shotgun (WGS) entry which is preliminary data.</text>
</comment>
<keyword evidence="3" id="KW-1185">Reference proteome</keyword>
<name>A0A562ZI40_9BURK</name>